<evidence type="ECO:0000313" key="2">
    <source>
        <dbReference type="Proteomes" id="UP000038045"/>
    </source>
</evidence>
<organism evidence="2 3">
    <name type="scientific">Parastrongyloides trichosuri</name>
    <name type="common">Possum-specific nematode worm</name>
    <dbReference type="NCBI Taxonomy" id="131310"/>
    <lineage>
        <taxon>Eukaryota</taxon>
        <taxon>Metazoa</taxon>
        <taxon>Ecdysozoa</taxon>
        <taxon>Nematoda</taxon>
        <taxon>Chromadorea</taxon>
        <taxon>Rhabditida</taxon>
        <taxon>Tylenchina</taxon>
        <taxon>Panagrolaimomorpha</taxon>
        <taxon>Strongyloidoidea</taxon>
        <taxon>Strongyloididae</taxon>
        <taxon>Parastrongyloides</taxon>
    </lineage>
</organism>
<dbReference type="Gene3D" id="3.20.20.10">
    <property type="entry name" value="Alanine racemase"/>
    <property type="match status" value="1"/>
</dbReference>
<dbReference type="InterPro" id="IPR000183">
    <property type="entry name" value="Orn/DAP/Arg_de-COase"/>
</dbReference>
<dbReference type="AlphaFoldDB" id="A0A0N4ZP16"/>
<dbReference type="Proteomes" id="UP000038045">
    <property type="component" value="Unplaced"/>
</dbReference>
<dbReference type="SUPFAM" id="SSF51419">
    <property type="entry name" value="PLP-binding barrel"/>
    <property type="match status" value="1"/>
</dbReference>
<dbReference type="GO" id="GO:0003824">
    <property type="term" value="F:catalytic activity"/>
    <property type="evidence" value="ECO:0007669"/>
    <property type="project" value="InterPro"/>
</dbReference>
<sequence length="498" mass="56385">MNFKNNNRLEIIDKKPISIFNDRRSSESFAQDIANIKNDHGDSKPFYVMNLGRVQDLINFWKTNLPKIQPYYAVHCNYDTVLMNVLASSPSISFFVNSKEMLDKTFEFTDDSGRILYGNTMITGNNLNSAVKRNVNTINFYSLRDLKKIALQCPEVNLVLEINVQNDEPSQDPSAHFGALIEDVPSILAAVYKLNLNLIGFSFTVGQDRQHPMAYRDAFLIMHNLFEMAEDFGLGKMSFINIGSGFSASNLLEIRTFQNIAEEINNSIDYYFPNDIYPNLQFSAKPGRFFAASAFSLLTNIISKDIVNVNAIVSTNYSTNPSGFIYKVNEGCYGSFSCKMNNTIIPKCSPLFGDTDSGDNKQLFYGSIIGPSDCTMDIVQEVCHFRKMNVGEWLIWENMGAYSLSNYDEPIEVESSESTSPLVFYYASNEDWDVMTRGINKIENPNSTESLYYPLTSLDSIISSVEDLHSITSGNIYEDEDTMEELQELFHVFESVYS</sequence>
<feature type="domain" description="Orn/DAP/Arg decarboxylase 2 N-terminal" evidence="1">
    <location>
        <begin position="52"/>
        <end position="292"/>
    </location>
</feature>
<evidence type="ECO:0000259" key="1">
    <source>
        <dbReference type="Pfam" id="PF02784"/>
    </source>
</evidence>
<reference evidence="3" key="1">
    <citation type="submission" date="2017-02" db="UniProtKB">
        <authorList>
            <consortium name="WormBaseParasite"/>
        </authorList>
    </citation>
    <scope>IDENTIFICATION</scope>
</reference>
<proteinExistence type="predicted"/>
<dbReference type="PANTHER" id="PTHR11482:SF56">
    <property type="entry name" value="ANTIZYME INHIBITOR 1"/>
    <property type="match status" value="1"/>
</dbReference>
<dbReference type="InterPro" id="IPR009006">
    <property type="entry name" value="Ala_racemase/Decarboxylase_C"/>
</dbReference>
<dbReference type="SUPFAM" id="SSF50621">
    <property type="entry name" value="Alanine racemase C-terminal domain-like"/>
    <property type="match status" value="1"/>
</dbReference>
<dbReference type="Gene3D" id="2.40.37.10">
    <property type="entry name" value="Lyase, Ornithine Decarboxylase, Chain A, domain 1"/>
    <property type="match status" value="1"/>
</dbReference>
<dbReference type="PANTHER" id="PTHR11482">
    <property type="entry name" value="ARGININE/DIAMINOPIMELATE/ORNITHINE DECARBOXYLASE"/>
    <property type="match status" value="1"/>
</dbReference>
<protein>
    <submittedName>
        <fullName evidence="3">Ornithine decarboxylase</fullName>
    </submittedName>
</protein>
<keyword evidence="2" id="KW-1185">Reference proteome</keyword>
<name>A0A0N4ZP16_PARTI</name>
<accession>A0A0N4ZP16</accession>
<dbReference type="PRINTS" id="PR01179">
    <property type="entry name" value="ODADCRBXLASE"/>
</dbReference>
<dbReference type="InterPro" id="IPR002433">
    <property type="entry name" value="Orn_de-COase"/>
</dbReference>
<dbReference type="GO" id="GO:0006596">
    <property type="term" value="P:polyamine biosynthetic process"/>
    <property type="evidence" value="ECO:0007669"/>
    <property type="project" value="InterPro"/>
</dbReference>
<dbReference type="InterPro" id="IPR029066">
    <property type="entry name" value="PLP-binding_barrel"/>
</dbReference>
<dbReference type="WBParaSite" id="PTRK_0001027900.1">
    <property type="protein sequence ID" value="PTRK_0001027900.1"/>
    <property type="gene ID" value="PTRK_0001027900"/>
</dbReference>
<dbReference type="STRING" id="131310.A0A0N4ZP16"/>
<dbReference type="Pfam" id="PF02784">
    <property type="entry name" value="Orn_Arg_deC_N"/>
    <property type="match status" value="1"/>
</dbReference>
<dbReference type="PRINTS" id="PR01182">
    <property type="entry name" value="ORNDCRBXLASE"/>
</dbReference>
<dbReference type="InterPro" id="IPR022644">
    <property type="entry name" value="De-COase2_N"/>
</dbReference>
<evidence type="ECO:0000313" key="3">
    <source>
        <dbReference type="WBParaSite" id="PTRK_0001027900.1"/>
    </source>
</evidence>